<evidence type="ECO:0000256" key="1">
    <source>
        <dbReference type="PROSITE-ProRule" id="PRU00042"/>
    </source>
</evidence>
<keyword evidence="1" id="KW-0863">Zinc-finger</keyword>
<protein>
    <recommendedName>
        <fullName evidence="3">C2H2-type domain-containing protein</fullName>
    </recommendedName>
</protein>
<feature type="compositionally biased region" description="Polar residues" evidence="2">
    <location>
        <begin position="94"/>
        <end position="105"/>
    </location>
</feature>
<feature type="region of interest" description="Disordered" evidence="2">
    <location>
        <begin position="252"/>
        <end position="282"/>
    </location>
</feature>
<dbReference type="InterPro" id="IPR013087">
    <property type="entry name" value="Znf_C2H2_type"/>
</dbReference>
<feature type="region of interest" description="Disordered" evidence="2">
    <location>
        <begin position="94"/>
        <end position="125"/>
    </location>
</feature>
<dbReference type="SMART" id="SM00355">
    <property type="entry name" value="ZnF_C2H2"/>
    <property type="match status" value="2"/>
</dbReference>
<dbReference type="SUPFAM" id="SSF57667">
    <property type="entry name" value="beta-beta-alpha zinc fingers"/>
    <property type="match status" value="1"/>
</dbReference>
<organism evidence="4 5">
    <name type="scientific">Potamilus streckersoni</name>
    <dbReference type="NCBI Taxonomy" id="2493646"/>
    <lineage>
        <taxon>Eukaryota</taxon>
        <taxon>Metazoa</taxon>
        <taxon>Spiralia</taxon>
        <taxon>Lophotrochozoa</taxon>
        <taxon>Mollusca</taxon>
        <taxon>Bivalvia</taxon>
        <taxon>Autobranchia</taxon>
        <taxon>Heteroconchia</taxon>
        <taxon>Palaeoheterodonta</taxon>
        <taxon>Unionida</taxon>
        <taxon>Unionoidea</taxon>
        <taxon>Unionidae</taxon>
        <taxon>Ambleminae</taxon>
        <taxon>Lampsilini</taxon>
        <taxon>Potamilus</taxon>
    </lineage>
</organism>
<feature type="compositionally biased region" description="Basic and acidic residues" evidence="2">
    <location>
        <begin position="177"/>
        <end position="189"/>
    </location>
</feature>
<gene>
    <name evidence="4" type="ORF">CHS0354_014148</name>
</gene>
<keyword evidence="5" id="KW-1185">Reference proteome</keyword>
<reference evidence="4" key="3">
    <citation type="submission" date="2023-05" db="EMBL/GenBank/DDBJ databases">
        <authorList>
            <person name="Smith C.H."/>
        </authorList>
    </citation>
    <scope>NUCLEOTIDE SEQUENCE</scope>
    <source>
        <strain evidence="4">CHS0354</strain>
        <tissue evidence="4">Mantle</tissue>
    </source>
</reference>
<dbReference type="GO" id="GO:0008270">
    <property type="term" value="F:zinc ion binding"/>
    <property type="evidence" value="ECO:0007669"/>
    <property type="project" value="UniProtKB-KW"/>
</dbReference>
<feature type="region of interest" description="Disordered" evidence="2">
    <location>
        <begin position="351"/>
        <end position="375"/>
    </location>
</feature>
<feature type="compositionally biased region" description="Polar residues" evidence="2">
    <location>
        <begin position="351"/>
        <end position="372"/>
    </location>
</feature>
<dbReference type="InterPro" id="IPR036236">
    <property type="entry name" value="Znf_C2H2_sf"/>
</dbReference>
<evidence type="ECO:0000313" key="5">
    <source>
        <dbReference type="Proteomes" id="UP001195483"/>
    </source>
</evidence>
<keyword evidence="1" id="KW-0862">Zinc</keyword>
<name>A0AAE0TK01_9BIVA</name>
<comment type="caution">
    <text evidence="4">The sequence shown here is derived from an EMBL/GenBank/DDBJ whole genome shotgun (WGS) entry which is preliminary data.</text>
</comment>
<feature type="region of interest" description="Disordered" evidence="2">
    <location>
        <begin position="168"/>
        <end position="189"/>
    </location>
</feature>
<evidence type="ECO:0000256" key="2">
    <source>
        <dbReference type="SAM" id="MobiDB-lite"/>
    </source>
</evidence>
<dbReference type="Proteomes" id="UP001195483">
    <property type="component" value="Unassembled WGS sequence"/>
</dbReference>
<feature type="compositionally biased region" description="Polar residues" evidence="2">
    <location>
        <begin position="114"/>
        <end position="123"/>
    </location>
</feature>
<dbReference type="Pfam" id="PF00096">
    <property type="entry name" value="zf-C2H2"/>
    <property type="match status" value="1"/>
</dbReference>
<evidence type="ECO:0000313" key="4">
    <source>
        <dbReference type="EMBL" id="KAK3611795.1"/>
    </source>
</evidence>
<keyword evidence="1" id="KW-0479">Metal-binding</keyword>
<evidence type="ECO:0000259" key="3">
    <source>
        <dbReference type="PROSITE" id="PS50157"/>
    </source>
</evidence>
<feature type="compositionally biased region" description="Basic and acidic residues" evidence="2">
    <location>
        <begin position="254"/>
        <end position="277"/>
    </location>
</feature>
<sequence>MAMAPNSEEITCGIQKAIVTLCMEAYSSGTEVEIDGIICLRDTKYKQYEVVKIHKTFIKPDLGNASLTSFGNATFGNGTLAGFENPCPGRQTTMTTENNASSNSAVMRDRDKTTNPCSVSSKEMTGPFSFNRKETTVRKYELCEEKQKQFLQHSKVVSEEVILDSPVSHNGYMYSSKDGDDSDKQANDLEKPFTSKPVALNGQNMSLDHKTVNTTTLQVVATDCKRETVQVDRRPTTVVKDDQIVSSELLMEISTERKEDEKEAEDEKKEGEREEQNRTFNEVLEDDGDCIIVKIEAQDEDDDVVALREIPISSENLAFHLTSFDSQKQSSMNLGHGRKRSQSNTYILDTKKSAGTGSDLSENQAGNQSGNSLAHDDIHGGFHRNVFYSSHDNTLISSIELNDCMSGGIVGSTPPMSKLQKLMSPNTSDSETRFSCFLCGMQFVTKSNLFRHMRSSCKLVGRKAPCQVCGKMLLDRPDNLKEHMLSQHGVERNLKDLSDVDEVEPLPRS</sequence>
<proteinExistence type="predicted"/>
<dbReference type="EMBL" id="JAEAOA010000869">
    <property type="protein sequence ID" value="KAK3611795.1"/>
    <property type="molecule type" value="Genomic_DNA"/>
</dbReference>
<dbReference type="AlphaFoldDB" id="A0AAE0TK01"/>
<dbReference type="PROSITE" id="PS50157">
    <property type="entry name" value="ZINC_FINGER_C2H2_2"/>
    <property type="match status" value="1"/>
</dbReference>
<dbReference type="Gene3D" id="3.30.160.60">
    <property type="entry name" value="Classic Zinc Finger"/>
    <property type="match status" value="1"/>
</dbReference>
<reference evidence="4" key="2">
    <citation type="journal article" date="2021" name="Genome Biol. Evol.">
        <title>Developing a high-quality reference genome for a parasitic bivalve with doubly uniparental inheritance (Bivalvia: Unionida).</title>
        <authorList>
            <person name="Smith C.H."/>
        </authorList>
    </citation>
    <scope>NUCLEOTIDE SEQUENCE</scope>
    <source>
        <strain evidence="4">CHS0354</strain>
        <tissue evidence="4">Mantle</tissue>
    </source>
</reference>
<accession>A0AAE0TK01</accession>
<feature type="domain" description="C2H2-type" evidence="3">
    <location>
        <begin position="434"/>
        <end position="464"/>
    </location>
</feature>
<reference evidence="4" key="1">
    <citation type="journal article" date="2021" name="Genome Biol. Evol.">
        <title>A High-Quality Reference Genome for a Parasitic Bivalve with Doubly Uniparental Inheritance (Bivalvia: Unionida).</title>
        <authorList>
            <person name="Smith C.H."/>
        </authorList>
    </citation>
    <scope>NUCLEOTIDE SEQUENCE</scope>
    <source>
        <strain evidence="4">CHS0354</strain>
    </source>
</reference>